<name>A0A7W9KQV7_9PSEU</name>
<accession>A0A7W9KQV7</accession>
<evidence type="ECO:0000313" key="2">
    <source>
        <dbReference type="EMBL" id="MBB5896329.1"/>
    </source>
</evidence>
<gene>
    <name evidence="2" type="ORF">BJ998_007525</name>
</gene>
<feature type="domain" description="PucR C-terminal helix-turn-helix" evidence="1">
    <location>
        <begin position="295"/>
        <end position="352"/>
    </location>
</feature>
<dbReference type="InterPro" id="IPR009057">
    <property type="entry name" value="Homeodomain-like_sf"/>
</dbReference>
<dbReference type="Proteomes" id="UP000585638">
    <property type="component" value="Unassembled WGS sequence"/>
</dbReference>
<dbReference type="InterPro" id="IPR042070">
    <property type="entry name" value="PucR_C-HTH_sf"/>
</dbReference>
<dbReference type="PANTHER" id="PTHR33744:SF1">
    <property type="entry name" value="DNA-BINDING TRANSCRIPTIONAL ACTIVATOR ADER"/>
    <property type="match status" value="1"/>
</dbReference>
<dbReference type="InterPro" id="IPR051448">
    <property type="entry name" value="CdaR-like_regulators"/>
</dbReference>
<dbReference type="InterPro" id="IPR025736">
    <property type="entry name" value="PucR_C-HTH_dom"/>
</dbReference>
<protein>
    <recommendedName>
        <fullName evidence="1">PucR C-terminal helix-turn-helix domain-containing protein</fullName>
    </recommendedName>
</protein>
<comment type="caution">
    <text evidence="2">The sequence shown here is derived from an EMBL/GenBank/DDBJ whole genome shotgun (WGS) entry which is preliminary data.</text>
</comment>
<dbReference type="RefSeq" id="WP_184868003.1">
    <property type="nucleotide sequence ID" value="NZ_JACHIR010000001.1"/>
</dbReference>
<reference evidence="2 3" key="1">
    <citation type="submission" date="2020-08" db="EMBL/GenBank/DDBJ databases">
        <title>Sequencing the genomes of 1000 actinobacteria strains.</title>
        <authorList>
            <person name="Klenk H.-P."/>
        </authorList>
    </citation>
    <scope>NUCLEOTIDE SEQUENCE [LARGE SCALE GENOMIC DNA]</scope>
    <source>
        <strain evidence="2 3">DSM 43851</strain>
    </source>
</reference>
<dbReference type="EMBL" id="JACHIR010000001">
    <property type="protein sequence ID" value="MBB5896329.1"/>
    <property type="molecule type" value="Genomic_DNA"/>
</dbReference>
<sequence length="372" mass="40010">MSVQGKTPVNGLHATVWCRVLRELDRLPAAQRAKAADMVRLSIGLLCSDGARGMGDEWDARKVAAVRTMGHSWAIEQWPLDQLLELQGKVCEEAVAARAEVPGASTERLRALAEASNRFMRELLHGFQEVQPAGSHRRPSHDEAAAALLRGEVDAADGRFARAYAVMAFRTVASPAARRTVMGKLGADVLSAVCAQGGYVLVPAEDENAGFERCTGLHALLPEHSWAGVSWQQVDRVPAGRIEAVDVVAAALAARRRPGCYLLGDVPVEYAVLTHPSVAGLLAAKIEPVTRIPVLLATLRALLAADGNRSRAATDLMIHRSTLDYRLRRIEQLTGHDPTSARRLQVLGTALTAYEAAARPLPPLPLPLPDGD</sequence>
<keyword evidence="3" id="KW-1185">Reference proteome</keyword>
<organism evidence="2 3">
    <name type="scientific">Kutzneria kofuensis</name>
    <dbReference type="NCBI Taxonomy" id="103725"/>
    <lineage>
        <taxon>Bacteria</taxon>
        <taxon>Bacillati</taxon>
        <taxon>Actinomycetota</taxon>
        <taxon>Actinomycetes</taxon>
        <taxon>Pseudonocardiales</taxon>
        <taxon>Pseudonocardiaceae</taxon>
        <taxon>Kutzneria</taxon>
    </lineage>
</organism>
<dbReference type="Pfam" id="PF13556">
    <property type="entry name" value="HTH_30"/>
    <property type="match status" value="1"/>
</dbReference>
<evidence type="ECO:0000259" key="1">
    <source>
        <dbReference type="Pfam" id="PF13556"/>
    </source>
</evidence>
<dbReference type="Gene3D" id="1.10.10.2840">
    <property type="entry name" value="PucR C-terminal helix-turn-helix domain"/>
    <property type="match status" value="1"/>
</dbReference>
<dbReference type="PANTHER" id="PTHR33744">
    <property type="entry name" value="CARBOHYDRATE DIACID REGULATOR"/>
    <property type="match status" value="1"/>
</dbReference>
<dbReference type="SUPFAM" id="SSF46689">
    <property type="entry name" value="Homeodomain-like"/>
    <property type="match status" value="1"/>
</dbReference>
<evidence type="ECO:0000313" key="3">
    <source>
        <dbReference type="Proteomes" id="UP000585638"/>
    </source>
</evidence>
<proteinExistence type="predicted"/>
<dbReference type="AlphaFoldDB" id="A0A7W9KQV7"/>